<dbReference type="EMBL" id="JBHSEI010000005">
    <property type="protein sequence ID" value="MFC4638270.1"/>
    <property type="molecule type" value="Genomic_DNA"/>
</dbReference>
<gene>
    <name evidence="1" type="ORF">ACFO0D_07930</name>
</gene>
<dbReference type="RefSeq" id="WP_380061475.1">
    <property type="nucleotide sequence ID" value="NZ_JBHSEI010000005.1"/>
</dbReference>
<protein>
    <recommendedName>
        <fullName evidence="3">Transposase</fullName>
    </recommendedName>
</protein>
<reference evidence="2" key="1">
    <citation type="journal article" date="2019" name="Int. J. Syst. Evol. Microbiol.">
        <title>The Global Catalogue of Microorganisms (GCM) 10K type strain sequencing project: providing services to taxonomists for standard genome sequencing and annotation.</title>
        <authorList>
            <consortium name="The Broad Institute Genomics Platform"/>
            <consortium name="The Broad Institute Genome Sequencing Center for Infectious Disease"/>
            <person name="Wu L."/>
            <person name="Ma J."/>
        </authorList>
    </citation>
    <scope>NUCLEOTIDE SEQUENCE [LARGE SCALE GENOMIC DNA]</scope>
    <source>
        <strain evidence="2">CCUG 55995</strain>
    </source>
</reference>
<keyword evidence="2" id="KW-1185">Reference proteome</keyword>
<accession>A0ABV9IAG9</accession>
<evidence type="ECO:0000313" key="2">
    <source>
        <dbReference type="Proteomes" id="UP001595952"/>
    </source>
</evidence>
<comment type="caution">
    <text evidence="1">The sequence shown here is derived from an EMBL/GenBank/DDBJ whole genome shotgun (WGS) entry which is preliminary data.</text>
</comment>
<evidence type="ECO:0000313" key="1">
    <source>
        <dbReference type="EMBL" id="MFC4638270.1"/>
    </source>
</evidence>
<organism evidence="1 2">
    <name type="scientific">Deinococcus hohokamensis</name>
    <dbReference type="NCBI Taxonomy" id="309883"/>
    <lineage>
        <taxon>Bacteria</taxon>
        <taxon>Thermotogati</taxon>
        <taxon>Deinococcota</taxon>
        <taxon>Deinococci</taxon>
        <taxon>Deinococcales</taxon>
        <taxon>Deinococcaceae</taxon>
        <taxon>Deinococcus</taxon>
    </lineage>
</organism>
<sequence length="107" mass="12005">MRVISVKGVGERFTFRVLRANAPASCVEWPHDTVRPLLLAIPDNSGDYASVHYRTTQAVSKIEIGKSAPARCFLAAHLHQFIYRTTQAVALSRYRTTQAIYRTTQAI</sequence>
<evidence type="ECO:0008006" key="3">
    <source>
        <dbReference type="Google" id="ProtNLM"/>
    </source>
</evidence>
<proteinExistence type="predicted"/>
<name>A0ABV9IAG9_9DEIO</name>
<dbReference type="Proteomes" id="UP001595952">
    <property type="component" value="Unassembled WGS sequence"/>
</dbReference>